<dbReference type="STRING" id="1797716.A3D07_03910"/>
<dbReference type="Proteomes" id="UP000177124">
    <property type="component" value="Unassembled WGS sequence"/>
</dbReference>
<organism evidence="2 3">
    <name type="scientific">Candidatus Curtissbacteria bacterium RIFCSPHIGHO2_02_FULL_42_15</name>
    <dbReference type="NCBI Taxonomy" id="1797716"/>
    <lineage>
        <taxon>Bacteria</taxon>
        <taxon>Candidatus Curtissiibacteriota</taxon>
    </lineage>
</organism>
<dbReference type="AlphaFoldDB" id="A0A1F5GEP0"/>
<sequence>MKQQFYDQVHKDLNFRVKEKEGIPIYVWVAFAILLMLVLIIKFHLGVLGGLLLLVLMGFMGIIGKNDGYKDGYMDGAGDVGNRCNYKIDLDK</sequence>
<feature type="transmembrane region" description="Helical" evidence="1">
    <location>
        <begin position="21"/>
        <end position="41"/>
    </location>
</feature>
<accession>A0A1F5GEP0</accession>
<reference evidence="2 3" key="1">
    <citation type="journal article" date="2016" name="Nat. Commun.">
        <title>Thousands of microbial genomes shed light on interconnected biogeochemical processes in an aquifer system.</title>
        <authorList>
            <person name="Anantharaman K."/>
            <person name="Brown C.T."/>
            <person name="Hug L.A."/>
            <person name="Sharon I."/>
            <person name="Castelle C.J."/>
            <person name="Probst A.J."/>
            <person name="Thomas B.C."/>
            <person name="Singh A."/>
            <person name="Wilkins M.J."/>
            <person name="Karaoz U."/>
            <person name="Brodie E.L."/>
            <person name="Williams K.H."/>
            <person name="Hubbard S.S."/>
            <person name="Banfield J.F."/>
        </authorList>
    </citation>
    <scope>NUCLEOTIDE SEQUENCE [LARGE SCALE GENOMIC DNA]</scope>
</reference>
<evidence type="ECO:0000256" key="1">
    <source>
        <dbReference type="SAM" id="Phobius"/>
    </source>
</evidence>
<gene>
    <name evidence="2" type="ORF">A3D07_03910</name>
</gene>
<keyword evidence="1" id="KW-0472">Membrane</keyword>
<name>A0A1F5GEP0_9BACT</name>
<proteinExistence type="predicted"/>
<comment type="caution">
    <text evidence="2">The sequence shown here is derived from an EMBL/GenBank/DDBJ whole genome shotgun (WGS) entry which is preliminary data.</text>
</comment>
<evidence type="ECO:0000313" key="2">
    <source>
        <dbReference type="EMBL" id="OGD90300.1"/>
    </source>
</evidence>
<protein>
    <submittedName>
        <fullName evidence="2">Uncharacterized protein</fullName>
    </submittedName>
</protein>
<dbReference type="EMBL" id="MFBF01000048">
    <property type="protein sequence ID" value="OGD90300.1"/>
    <property type="molecule type" value="Genomic_DNA"/>
</dbReference>
<keyword evidence="1" id="KW-1133">Transmembrane helix</keyword>
<evidence type="ECO:0000313" key="3">
    <source>
        <dbReference type="Proteomes" id="UP000177124"/>
    </source>
</evidence>
<keyword evidence="1" id="KW-0812">Transmembrane</keyword>
<feature type="transmembrane region" description="Helical" evidence="1">
    <location>
        <begin position="47"/>
        <end position="64"/>
    </location>
</feature>